<protein>
    <submittedName>
        <fullName evidence="2">Uncharacterized protein</fullName>
    </submittedName>
</protein>
<name>A0A8H5BP20_9AGAR</name>
<evidence type="ECO:0000313" key="2">
    <source>
        <dbReference type="EMBL" id="KAF5325973.1"/>
    </source>
</evidence>
<dbReference type="EMBL" id="JAACJK010000163">
    <property type="protein sequence ID" value="KAF5325973.1"/>
    <property type="molecule type" value="Genomic_DNA"/>
</dbReference>
<evidence type="ECO:0000313" key="3">
    <source>
        <dbReference type="Proteomes" id="UP000541558"/>
    </source>
</evidence>
<comment type="caution">
    <text evidence="2">The sequence shown here is derived from an EMBL/GenBank/DDBJ whole genome shotgun (WGS) entry which is preliminary data.</text>
</comment>
<dbReference type="OrthoDB" id="5803672at2759"/>
<dbReference type="AlphaFoldDB" id="A0A8H5BP20"/>
<evidence type="ECO:0000256" key="1">
    <source>
        <dbReference type="SAM" id="SignalP"/>
    </source>
</evidence>
<organism evidence="2 3">
    <name type="scientific">Ephemerocybe angulata</name>
    <dbReference type="NCBI Taxonomy" id="980116"/>
    <lineage>
        <taxon>Eukaryota</taxon>
        <taxon>Fungi</taxon>
        <taxon>Dikarya</taxon>
        <taxon>Basidiomycota</taxon>
        <taxon>Agaricomycotina</taxon>
        <taxon>Agaricomycetes</taxon>
        <taxon>Agaricomycetidae</taxon>
        <taxon>Agaricales</taxon>
        <taxon>Agaricineae</taxon>
        <taxon>Psathyrellaceae</taxon>
        <taxon>Ephemerocybe</taxon>
    </lineage>
</organism>
<feature type="signal peptide" evidence="1">
    <location>
        <begin position="1"/>
        <end position="31"/>
    </location>
</feature>
<accession>A0A8H5BP20</accession>
<proteinExistence type="predicted"/>
<gene>
    <name evidence="2" type="ORF">D9611_000508</name>
</gene>
<reference evidence="2 3" key="1">
    <citation type="journal article" date="2020" name="ISME J.">
        <title>Uncovering the hidden diversity of litter-decomposition mechanisms in mushroom-forming fungi.</title>
        <authorList>
            <person name="Floudas D."/>
            <person name="Bentzer J."/>
            <person name="Ahren D."/>
            <person name="Johansson T."/>
            <person name="Persson P."/>
            <person name="Tunlid A."/>
        </authorList>
    </citation>
    <scope>NUCLEOTIDE SEQUENCE [LARGE SCALE GENOMIC DNA]</scope>
    <source>
        <strain evidence="2 3">CBS 175.51</strain>
    </source>
</reference>
<sequence length="413" mass="45917">MYQWCIAMLFLWPIKTPSLLFIYSWLFPVEATPASCVPKSGTLLALATCLDTFTIPPGYYDEDSYHDAQPTEDELRAWTLAVTSLLSVDGNCSSSAVPPALEDSYSIQKFTPSGSKSSYCVLLETSLDCDGYPRGWGHVIVPETRAQVSRSIHISAPHPKYDLGTVEQATAIFEMTGAKSLLLAGRTRPAFQEPSTCITTASKPYYRTDPAHNPTEPFFDAFVAIYEWQEQHGGCPSSSCAFIQMHGKGSKTCANDQVFLSTGLKDNPWYTSPTDYPIKRLKKNLEEVFQGWTISLPSDSKCTLTASGNVGGRFINQVPRSHVCSTPTTPDQVKGEFIHIEQAIESRRSNAYRQWGQAMKRTFETTCARGMALHTKTLLCVERDVAEDARAWPWVDELTGGRLQRIIQGHLRS</sequence>
<keyword evidence="3" id="KW-1185">Reference proteome</keyword>
<keyword evidence="1" id="KW-0732">Signal</keyword>
<feature type="chain" id="PRO_5034601976" evidence="1">
    <location>
        <begin position="32"/>
        <end position="413"/>
    </location>
</feature>
<dbReference type="Proteomes" id="UP000541558">
    <property type="component" value="Unassembled WGS sequence"/>
</dbReference>